<proteinExistence type="predicted"/>
<dbReference type="Proteomes" id="UP000257109">
    <property type="component" value="Unassembled WGS sequence"/>
</dbReference>
<evidence type="ECO:0000313" key="2">
    <source>
        <dbReference type="Proteomes" id="UP000257109"/>
    </source>
</evidence>
<reference evidence="1" key="1">
    <citation type="submission" date="2018-05" db="EMBL/GenBank/DDBJ databases">
        <title>Draft genome of Mucuna pruriens seed.</title>
        <authorList>
            <person name="Nnadi N.E."/>
            <person name="Vos R."/>
            <person name="Hasami M.H."/>
            <person name="Devisetty U.K."/>
            <person name="Aguiy J.C."/>
        </authorList>
    </citation>
    <scope>NUCLEOTIDE SEQUENCE [LARGE SCALE GENOMIC DNA]</scope>
    <source>
        <strain evidence="1">JCA_2017</strain>
    </source>
</reference>
<accession>A0A371IEQ3</accession>
<dbReference type="PANTHER" id="PTHR11439">
    <property type="entry name" value="GAG-POL-RELATED RETROTRANSPOSON"/>
    <property type="match status" value="1"/>
</dbReference>
<dbReference type="AlphaFoldDB" id="A0A371IEQ3"/>
<sequence length="255" mass="29518">MDDPKQPHLDVAYRVLRYLKSAPSQDILLSSNDSLTLRTYCDMSSHLMIHHRFYCVPWILTYFLWSKKQTIVSRSSTDDVYPEGRDYIPFGDFEEEKTPAVKGPMTKEDHQLLIKRSYRKPKKKVSKTQAKDSLRIATKIARDLAQLVANLAREIHKNETSKEISCLIMQPFNKLGSGKPFIINTIRQDRSYKCPIIFYNPSIEPHKPMKAFTFPTVLGAGQSWMAFTFSSSILTPWEPTTKSRKRQSSNQDYTE</sequence>
<feature type="non-terminal residue" evidence="1">
    <location>
        <position position="1"/>
    </location>
</feature>
<gene>
    <name evidence="1" type="ORF">CR513_01540</name>
</gene>
<organism evidence="1 2">
    <name type="scientific">Mucuna pruriens</name>
    <name type="common">Velvet bean</name>
    <name type="synonym">Dolichos pruriens</name>
    <dbReference type="NCBI Taxonomy" id="157652"/>
    <lineage>
        <taxon>Eukaryota</taxon>
        <taxon>Viridiplantae</taxon>
        <taxon>Streptophyta</taxon>
        <taxon>Embryophyta</taxon>
        <taxon>Tracheophyta</taxon>
        <taxon>Spermatophyta</taxon>
        <taxon>Magnoliopsida</taxon>
        <taxon>eudicotyledons</taxon>
        <taxon>Gunneridae</taxon>
        <taxon>Pentapetalae</taxon>
        <taxon>rosids</taxon>
        <taxon>fabids</taxon>
        <taxon>Fabales</taxon>
        <taxon>Fabaceae</taxon>
        <taxon>Papilionoideae</taxon>
        <taxon>50 kb inversion clade</taxon>
        <taxon>NPAAA clade</taxon>
        <taxon>indigoferoid/millettioid clade</taxon>
        <taxon>Phaseoleae</taxon>
        <taxon>Mucuna</taxon>
    </lineage>
</organism>
<comment type="caution">
    <text evidence="1">The sequence shown here is derived from an EMBL/GenBank/DDBJ whole genome shotgun (WGS) entry which is preliminary data.</text>
</comment>
<keyword evidence="2" id="KW-1185">Reference proteome</keyword>
<name>A0A371IEQ3_MUCPR</name>
<evidence type="ECO:0000313" key="1">
    <source>
        <dbReference type="EMBL" id="RDY13519.1"/>
    </source>
</evidence>
<protein>
    <submittedName>
        <fullName evidence="1">Uncharacterized protein</fullName>
    </submittedName>
</protein>
<dbReference type="EMBL" id="QJKJ01000263">
    <property type="protein sequence ID" value="RDY13519.1"/>
    <property type="molecule type" value="Genomic_DNA"/>
</dbReference>
<dbReference type="PANTHER" id="PTHR11439:SF511">
    <property type="match status" value="1"/>
</dbReference>